<comment type="domain">
    <text evidence="2">A Gly-cisPro motif from one monomer fits into the active site of the other monomer to allow specific chiral rejection of L-amino acids.</text>
</comment>
<keyword evidence="2 3" id="KW-0378">Hydrolase</keyword>
<dbReference type="PANTHER" id="PTHR10472">
    <property type="entry name" value="D-TYROSYL-TRNA TYR DEACYLASE"/>
    <property type="match status" value="1"/>
</dbReference>
<dbReference type="Proteomes" id="UP001165302">
    <property type="component" value="Unassembled WGS sequence"/>
</dbReference>
<feature type="short sequence motif" description="Gly-cisPro motif, important for rejection of L-amino acids" evidence="2">
    <location>
        <begin position="138"/>
        <end position="139"/>
    </location>
</feature>
<dbReference type="EC" id="3.1.1.-" evidence="2"/>
<evidence type="ECO:0000256" key="1">
    <source>
        <dbReference type="ARBA" id="ARBA00009673"/>
    </source>
</evidence>
<evidence type="ECO:0000313" key="3">
    <source>
        <dbReference type="EMBL" id="MCA5004330.1"/>
    </source>
</evidence>
<dbReference type="GO" id="GO:0051499">
    <property type="term" value="F:D-aminoacyl-tRNA deacylase activity"/>
    <property type="evidence" value="ECO:0007669"/>
    <property type="project" value="UniProtKB-EC"/>
</dbReference>
<dbReference type="Pfam" id="PF02580">
    <property type="entry name" value="Tyr_Deacylase"/>
    <property type="match status" value="1"/>
</dbReference>
<comment type="function">
    <text evidence="2">An aminoacyl-tRNA editing enzyme that deacylates mischarged D-aminoacyl-tRNAs. Also deacylates mischarged glycyl-tRNA(Ala), protecting cells against glycine mischarging by AlaRS. Acts via tRNA-based rather than protein-based catalysis; rejects L-amino acids rather than detecting D-amino acids in the active site. By recycling D-aminoacyl-tRNA to D-amino acids and free tRNA molecules, this enzyme counteracts the toxicity associated with the formation of D-aminoacyl-tRNA entities in vivo and helps enforce protein L-homochirality.</text>
</comment>
<comment type="catalytic activity">
    <reaction evidence="2">
        <text>a D-aminoacyl-tRNA + H2O = a tRNA + a D-alpha-amino acid + H(+)</text>
        <dbReference type="Rhea" id="RHEA:13953"/>
        <dbReference type="Rhea" id="RHEA-COMP:10123"/>
        <dbReference type="Rhea" id="RHEA-COMP:10124"/>
        <dbReference type="ChEBI" id="CHEBI:15377"/>
        <dbReference type="ChEBI" id="CHEBI:15378"/>
        <dbReference type="ChEBI" id="CHEBI:59871"/>
        <dbReference type="ChEBI" id="CHEBI:78442"/>
        <dbReference type="ChEBI" id="CHEBI:79333"/>
        <dbReference type="EC" id="3.1.1.96"/>
    </reaction>
</comment>
<keyword evidence="2" id="KW-0820">tRNA-binding</keyword>
<organism evidence="3 4">
    <name type="scientific">Sphingobacterium bovistauri</name>
    <dbReference type="NCBI Taxonomy" id="2781959"/>
    <lineage>
        <taxon>Bacteria</taxon>
        <taxon>Pseudomonadati</taxon>
        <taxon>Bacteroidota</taxon>
        <taxon>Sphingobacteriia</taxon>
        <taxon>Sphingobacteriales</taxon>
        <taxon>Sphingobacteriaceae</taxon>
        <taxon>Sphingobacterium</taxon>
    </lineage>
</organism>
<evidence type="ECO:0000256" key="2">
    <source>
        <dbReference type="HAMAP-Rule" id="MF_00518"/>
    </source>
</evidence>
<dbReference type="CDD" id="cd00563">
    <property type="entry name" value="Dtyr_deacylase"/>
    <property type="match status" value="1"/>
</dbReference>
<reference evidence="3" key="1">
    <citation type="submission" date="2020-10" db="EMBL/GenBank/DDBJ databases">
        <authorList>
            <person name="Lu T."/>
            <person name="Wang Q."/>
            <person name="Han X."/>
        </authorList>
    </citation>
    <scope>NUCLEOTIDE SEQUENCE</scope>
    <source>
        <strain evidence="3">WQ 366</strain>
    </source>
</reference>
<dbReference type="PANTHER" id="PTHR10472:SF5">
    <property type="entry name" value="D-AMINOACYL-TRNA DEACYLASE 1"/>
    <property type="match status" value="1"/>
</dbReference>
<dbReference type="EC" id="3.1.1.96" evidence="2"/>
<dbReference type="HAMAP" id="MF_00518">
    <property type="entry name" value="Deacylase_Dtd"/>
    <property type="match status" value="1"/>
</dbReference>
<comment type="subunit">
    <text evidence="2">Homodimer.</text>
</comment>
<comment type="similarity">
    <text evidence="1 2">Belongs to the DTD family.</text>
</comment>
<name>A0ABS7Z652_9SPHI</name>
<dbReference type="RefSeq" id="WP_225551658.1">
    <property type="nucleotide sequence ID" value="NZ_JADEYP010000005.1"/>
</dbReference>
<gene>
    <name evidence="2" type="primary">dtd</name>
    <name evidence="3" type="ORF">IPZ78_04055</name>
</gene>
<dbReference type="Gene3D" id="3.50.80.10">
    <property type="entry name" value="D-tyrosyl-tRNA(Tyr) deacylase"/>
    <property type="match status" value="1"/>
</dbReference>
<dbReference type="InterPro" id="IPR003732">
    <property type="entry name" value="Daa-tRNA_deacyls_DTD"/>
</dbReference>
<sequence>MRAVIQRVTQASCTVDDQITGAIEDGFLVLLGVEDEDTKEDMEWLGNKIANLRIFSDENGLMNKSIQDIGGNILLISQFTLFAQTKKGNRPSFIRAGKPEKAKPMYENMAKLLSDLLGKKVQLGIFGADMKIDLRNDGPVTIIMNTKDKDNY</sequence>
<comment type="caution">
    <text evidence="3">The sequence shown here is derived from an EMBL/GenBank/DDBJ whole genome shotgun (WGS) entry which is preliminary data.</text>
</comment>
<comment type="catalytic activity">
    <reaction evidence="2">
        <text>glycyl-tRNA(Ala) + H2O = tRNA(Ala) + glycine + H(+)</text>
        <dbReference type="Rhea" id="RHEA:53744"/>
        <dbReference type="Rhea" id="RHEA-COMP:9657"/>
        <dbReference type="Rhea" id="RHEA-COMP:13640"/>
        <dbReference type="ChEBI" id="CHEBI:15377"/>
        <dbReference type="ChEBI" id="CHEBI:15378"/>
        <dbReference type="ChEBI" id="CHEBI:57305"/>
        <dbReference type="ChEBI" id="CHEBI:78442"/>
        <dbReference type="ChEBI" id="CHEBI:78522"/>
    </reaction>
</comment>
<keyword evidence="4" id="KW-1185">Reference proteome</keyword>
<dbReference type="SUPFAM" id="SSF69500">
    <property type="entry name" value="DTD-like"/>
    <property type="match status" value="1"/>
</dbReference>
<evidence type="ECO:0000313" key="4">
    <source>
        <dbReference type="Proteomes" id="UP001165302"/>
    </source>
</evidence>
<keyword evidence="2" id="KW-0963">Cytoplasm</keyword>
<accession>A0ABS7Z652</accession>
<dbReference type="EMBL" id="JADEYP010000005">
    <property type="protein sequence ID" value="MCA5004330.1"/>
    <property type="molecule type" value="Genomic_DNA"/>
</dbReference>
<dbReference type="InterPro" id="IPR023509">
    <property type="entry name" value="DTD-like_sf"/>
</dbReference>
<protein>
    <recommendedName>
        <fullName evidence="2">D-aminoacyl-tRNA deacylase</fullName>
        <shortName evidence="2">DTD</shortName>
        <ecNumber evidence="2">3.1.1.96</ecNumber>
    </recommendedName>
    <alternativeName>
        <fullName evidence="2">Gly-tRNA(Ala) deacylase</fullName>
        <ecNumber evidence="2">3.1.1.-</ecNumber>
    </alternativeName>
</protein>
<proteinExistence type="inferred from homology"/>
<comment type="subcellular location">
    <subcellularLocation>
        <location evidence="2">Cytoplasm</location>
    </subcellularLocation>
</comment>
<dbReference type="NCBIfam" id="TIGR00256">
    <property type="entry name" value="D-aminoacyl-tRNA deacylase"/>
    <property type="match status" value="1"/>
</dbReference>
<keyword evidence="2" id="KW-0694">RNA-binding</keyword>